<organism evidence="3 4">
    <name type="scientific">Paspalum notatum var. saurae</name>
    <dbReference type="NCBI Taxonomy" id="547442"/>
    <lineage>
        <taxon>Eukaryota</taxon>
        <taxon>Viridiplantae</taxon>
        <taxon>Streptophyta</taxon>
        <taxon>Embryophyta</taxon>
        <taxon>Tracheophyta</taxon>
        <taxon>Spermatophyta</taxon>
        <taxon>Magnoliopsida</taxon>
        <taxon>Liliopsida</taxon>
        <taxon>Poales</taxon>
        <taxon>Poaceae</taxon>
        <taxon>PACMAD clade</taxon>
        <taxon>Panicoideae</taxon>
        <taxon>Andropogonodae</taxon>
        <taxon>Paspaleae</taxon>
        <taxon>Paspalinae</taxon>
        <taxon>Paspalum</taxon>
    </lineage>
</organism>
<dbReference type="PROSITE" id="PS50878">
    <property type="entry name" value="RT_POL"/>
    <property type="match status" value="1"/>
</dbReference>
<name>A0AAQ3UNL5_PASNO</name>
<keyword evidence="1" id="KW-0732">Signal</keyword>
<dbReference type="Pfam" id="PF00078">
    <property type="entry name" value="RVT_1"/>
    <property type="match status" value="1"/>
</dbReference>
<dbReference type="SUPFAM" id="SSF56672">
    <property type="entry name" value="DNA/RNA polymerases"/>
    <property type="match status" value="1"/>
</dbReference>
<keyword evidence="4" id="KW-1185">Reference proteome</keyword>
<gene>
    <name evidence="3" type="ORF">U9M48_041552</name>
</gene>
<protein>
    <recommendedName>
        <fullName evidence="2">Reverse transcriptase domain-containing protein</fullName>
    </recommendedName>
</protein>
<dbReference type="EMBL" id="CP144754">
    <property type="protein sequence ID" value="WVZ95838.1"/>
    <property type="molecule type" value="Genomic_DNA"/>
</dbReference>
<feature type="chain" id="PRO_5042962082" description="Reverse transcriptase domain-containing protein" evidence="1">
    <location>
        <begin position="16"/>
        <end position="119"/>
    </location>
</feature>
<evidence type="ECO:0000256" key="1">
    <source>
        <dbReference type="SAM" id="SignalP"/>
    </source>
</evidence>
<accession>A0AAQ3UNL5</accession>
<proteinExistence type="predicted"/>
<evidence type="ECO:0000313" key="3">
    <source>
        <dbReference type="EMBL" id="WVZ95838.1"/>
    </source>
</evidence>
<dbReference type="Proteomes" id="UP001341281">
    <property type="component" value="Chromosome 10"/>
</dbReference>
<feature type="signal peptide" evidence="1">
    <location>
        <begin position="1"/>
        <end position="15"/>
    </location>
</feature>
<dbReference type="InterPro" id="IPR043502">
    <property type="entry name" value="DNA/RNA_pol_sf"/>
</dbReference>
<evidence type="ECO:0000313" key="4">
    <source>
        <dbReference type="Proteomes" id="UP001341281"/>
    </source>
</evidence>
<feature type="domain" description="Reverse transcriptase" evidence="2">
    <location>
        <begin position="1"/>
        <end position="101"/>
    </location>
</feature>
<dbReference type="InterPro" id="IPR000477">
    <property type="entry name" value="RT_dom"/>
</dbReference>
<reference evidence="3 4" key="1">
    <citation type="submission" date="2024-02" db="EMBL/GenBank/DDBJ databases">
        <title>High-quality chromosome-scale genome assembly of Pensacola bahiagrass (Paspalum notatum Flugge var. saurae).</title>
        <authorList>
            <person name="Vega J.M."/>
            <person name="Podio M."/>
            <person name="Orjuela J."/>
            <person name="Siena L.A."/>
            <person name="Pessino S.C."/>
            <person name="Combes M.C."/>
            <person name="Mariac C."/>
            <person name="Albertini E."/>
            <person name="Pupilli F."/>
            <person name="Ortiz J.P.A."/>
            <person name="Leblanc O."/>
        </authorList>
    </citation>
    <scope>NUCLEOTIDE SEQUENCE [LARGE SCALE GENOMIC DNA]</scope>
    <source>
        <strain evidence="3">R1</strain>
        <tissue evidence="3">Leaf</tissue>
    </source>
</reference>
<dbReference type="AlphaFoldDB" id="A0AAQ3UNL5"/>
<sequence>MSPYLFLLVADVLQALIKWDGSVRHPIDHDLGCCVLQYADDTLVVMRGSEDDAARLRTLLDQFSNATSLKINYSKSVVVPMHMDEEVKRDGFPQTYLGLPLSNTKLHLNALAPYIAKSD</sequence>
<evidence type="ECO:0000259" key="2">
    <source>
        <dbReference type="PROSITE" id="PS50878"/>
    </source>
</evidence>